<protein>
    <submittedName>
        <fullName evidence="2">Uncharacterized protein</fullName>
    </submittedName>
</protein>
<gene>
    <name evidence="2" type="ORF">GE061_013347</name>
</gene>
<feature type="region of interest" description="Disordered" evidence="1">
    <location>
        <begin position="1"/>
        <end position="35"/>
    </location>
</feature>
<feature type="compositionally biased region" description="Polar residues" evidence="1">
    <location>
        <begin position="73"/>
        <end position="82"/>
    </location>
</feature>
<proteinExistence type="predicted"/>
<dbReference type="EMBL" id="WIXP02000005">
    <property type="protein sequence ID" value="KAF6210243.1"/>
    <property type="molecule type" value="Genomic_DNA"/>
</dbReference>
<sequence length="94" mass="10324">MELNEAQDAYPERCEHPNLDRGAELSGNEKKSYEHVEVHETGVEDDARIDSGYENHVATTPGQSHGVVADGTHPNQPQTIQESMKAGKISVQRA</sequence>
<reference evidence="2" key="1">
    <citation type="journal article" date="2021" name="Mol. Ecol. Resour.">
        <title>Apolygus lucorum genome provides insights into omnivorousness and mesophyll feeding.</title>
        <authorList>
            <person name="Liu Y."/>
            <person name="Liu H."/>
            <person name="Wang H."/>
            <person name="Huang T."/>
            <person name="Liu B."/>
            <person name="Yang B."/>
            <person name="Yin L."/>
            <person name="Li B."/>
            <person name="Zhang Y."/>
            <person name="Zhang S."/>
            <person name="Jiang F."/>
            <person name="Zhang X."/>
            <person name="Ren Y."/>
            <person name="Wang B."/>
            <person name="Wang S."/>
            <person name="Lu Y."/>
            <person name="Wu K."/>
            <person name="Fan W."/>
            <person name="Wang G."/>
        </authorList>
    </citation>
    <scope>NUCLEOTIDE SEQUENCE</scope>
    <source>
        <strain evidence="2">12Hb</strain>
    </source>
</reference>
<dbReference type="Proteomes" id="UP000466442">
    <property type="component" value="Linkage Group LG5"/>
</dbReference>
<dbReference type="AlphaFoldDB" id="A0A8S9XMR7"/>
<accession>A0A8S9XMR7</accession>
<evidence type="ECO:0000313" key="3">
    <source>
        <dbReference type="Proteomes" id="UP000466442"/>
    </source>
</evidence>
<feature type="region of interest" description="Disordered" evidence="1">
    <location>
        <begin position="60"/>
        <end position="94"/>
    </location>
</feature>
<evidence type="ECO:0000313" key="2">
    <source>
        <dbReference type="EMBL" id="KAF6210243.1"/>
    </source>
</evidence>
<name>A0A8S9XMR7_APOLU</name>
<keyword evidence="3" id="KW-1185">Reference proteome</keyword>
<feature type="compositionally biased region" description="Basic and acidic residues" evidence="1">
    <location>
        <begin position="10"/>
        <end position="35"/>
    </location>
</feature>
<evidence type="ECO:0000256" key="1">
    <source>
        <dbReference type="SAM" id="MobiDB-lite"/>
    </source>
</evidence>
<organism evidence="2 3">
    <name type="scientific">Apolygus lucorum</name>
    <name type="common">Small green plant bug</name>
    <name type="synonym">Lygocoris lucorum</name>
    <dbReference type="NCBI Taxonomy" id="248454"/>
    <lineage>
        <taxon>Eukaryota</taxon>
        <taxon>Metazoa</taxon>
        <taxon>Ecdysozoa</taxon>
        <taxon>Arthropoda</taxon>
        <taxon>Hexapoda</taxon>
        <taxon>Insecta</taxon>
        <taxon>Pterygota</taxon>
        <taxon>Neoptera</taxon>
        <taxon>Paraneoptera</taxon>
        <taxon>Hemiptera</taxon>
        <taxon>Heteroptera</taxon>
        <taxon>Panheteroptera</taxon>
        <taxon>Cimicomorpha</taxon>
        <taxon>Miridae</taxon>
        <taxon>Mirini</taxon>
        <taxon>Apolygus</taxon>
    </lineage>
</organism>
<comment type="caution">
    <text evidence="2">The sequence shown here is derived from an EMBL/GenBank/DDBJ whole genome shotgun (WGS) entry which is preliminary data.</text>
</comment>